<reference evidence="2 3" key="1">
    <citation type="submission" date="2020-08" db="EMBL/GenBank/DDBJ databases">
        <title>Genomic Encyclopedia of Type Strains, Phase IV (KMG-IV): sequencing the most valuable type-strain genomes for metagenomic binning, comparative biology and taxonomic classification.</title>
        <authorList>
            <person name="Goeker M."/>
        </authorList>
    </citation>
    <scope>NUCLEOTIDE SEQUENCE [LARGE SCALE GENOMIC DNA]</scope>
    <source>
        <strain evidence="2 3">DSM 45615</strain>
    </source>
</reference>
<accession>A0A840NXW0</accession>
<evidence type="ECO:0000313" key="3">
    <source>
        <dbReference type="Proteomes" id="UP000578449"/>
    </source>
</evidence>
<sequence>MHGPPSGAAACTGPHLVPRDARAPISCHGMHGPPSRATACTGPHLVPRHAHAPVPCRGMPCLRCHPLAQGGVGVHAVGGGLGRGHGGLGGLRSPWLGACWASAWLTPVAWPPGCCRVGQGAMVGRCLVGSWPVGVGAGAWRGLEPAACRRRPCWASAWLPPFAWPSASPWRARWWAGVRRRAVADGLRPRRAGLRWEREVCEGAWGGETVQGRNRPVRCLGRPPKPPHTATDKACRSAGQRRAVWDRQSRVDESRQWYPLAAQAVFRRRQVARAGA</sequence>
<feature type="region of interest" description="Disordered" evidence="1">
    <location>
        <begin position="216"/>
        <end position="239"/>
    </location>
</feature>
<dbReference type="Proteomes" id="UP000578449">
    <property type="component" value="Unassembled WGS sequence"/>
</dbReference>
<gene>
    <name evidence="2" type="ORF">HNP84_001332</name>
</gene>
<evidence type="ECO:0000256" key="1">
    <source>
        <dbReference type="SAM" id="MobiDB-lite"/>
    </source>
</evidence>
<dbReference type="AlphaFoldDB" id="A0A840NXW0"/>
<proteinExistence type="predicted"/>
<keyword evidence="3" id="KW-1185">Reference proteome</keyword>
<organism evidence="2 3">
    <name type="scientific">Thermocatellispora tengchongensis</name>
    <dbReference type="NCBI Taxonomy" id="1073253"/>
    <lineage>
        <taxon>Bacteria</taxon>
        <taxon>Bacillati</taxon>
        <taxon>Actinomycetota</taxon>
        <taxon>Actinomycetes</taxon>
        <taxon>Streptosporangiales</taxon>
        <taxon>Streptosporangiaceae</taxon>
        <taxon>Thermocatellispora</taxon>
    </lineage>
</organism>
<name>A0A840NXW0_9ACTN</name>
<protein>
    <submittedName>
        <fullName evidence="2">Uncharacterized protein</fullName>
    </submittedName>
</protein>
<dbReference type="EMBL" id="JACHGN010000003">
    <property type="protein sequence ID" value="MBB5131619.1"/>
    <property type="molecule type" value="Genomic_DNA"/>
</dbReference>
<evidence type="ECO:0000313" key="2">
    <source>
        <dbReference type="EMBL" id="MBB5131619.1"/>
    </source>
</evidence>
<comment type="caution">
    <text evidence="2">The sequence shown here is derived from an EMBL/GenBank/DDBJ whole genome shotgun (WGS) entry which is preliminary data.</text>
</comment>